<organism evidence="4 5">
    <name type="scientific">Apatococcus lobatus</name>
    <dbReference type="NCBI Taxonomy" id="904363"/>
    <lineage>
        <taxon>Eukaryota</taxon>
        <taxon>Viridiplantae</taxon>
        <taxon>Chlorophyta</taxon>
        <taxon>core chlorophytes</taxon>
        <taxon>Trebouxiophyceae</taxon>
        <taxon>Chlorellales</taxon>
        <taxon>Chlorellaceae</taxon>
        <taxon>Apatococcus</taxon>
    </lineage>
</organism>
<dbReference type="Gene3D" id="3.10.50.40">
    <property type="match status" value="1"/>
</dbReference>
<dbReference type="AlphaFoldDB" id="A0AAW1QDI7"/>
<dbReference type="GO" id="GO:0003755">
    <property type="term" value="F:peptidyl-prolyl cis-trans isomerase activity"/>
    <property type="evidence" value="ECO:0007669"/>
    <property type="project" value="UniProtKB-KW"/>
</dbReference>
<feature type="region of interest" description="Disordered" evidence="2">
    <location>
        <begin position="30"/>
        <end position="57"/>
    </location>
</feature>
<evidence type="ECO:0000313" key="4">
    <source>
        <dbReference type="EMBL" id="KAK9819473.1"/>
    </source>
</evidence>
<dbReference type="PANTHER" id="PTHR47414:SF1">
    <property type="entry name" value="PEPTIDYL-PROLYL CIS-TRANS ISOMERASE FKBP20-2, CHLOROPLASTIC"/>
    <property type="match status" value="1"/>
</dbReference>
<dbReference type="EC" id="5.2.1.8" evidence="1"/>
<keyword evidence="1" id="KW-0697">Rotamase</keyword>
<dbReference type="PROSITE" id="PS50059">
    <property type="entry name" value="FKBP_PPIASE"/>
    <property type="match status" value="1"/>
</dbReference>
<comment type="catalytic activity">
    <reaction evidence="1">
        <text>[protein]-peptidylproline (omega=180) = [protein]-peptidylproline (omega=0)</text>
        <dbReference type="Rhea" id="RHEA:16237"/>
        <dbReference type="Rhea" id="RHEA-COMP:10747"/>
        <dbReference type="Rhea" id="RHEA-COMP:10748"/>
        <dbReference type="ChEBI" id="CHEBI:83833"/>
        <dbReference type="ChEBI" id="CHEBI:83834"/>
        <dbReference type="EC" id="5.2.1.8"/>
    </reaction>
</comment>
<proteinExistence type="predicted"/>
<evidence type="ECO:0000256" key="1">
    <source>
        <dbReference type="PROSITE-ProRule" id="PRU00277"/>
    </source>
</evidence>
<sequence>MALGGCMHTVPFSCQSLTRSRALLLRNTSVQAEHRQGRDNQRQRQPPSAEENCSSKGFSRRGLLTGLVLAHTVLQANTPSQAGTCPAPLVQAEAALHEEAAAGTAHWCGASVHMLPQTGAAFSGTTAAPIGQHPSRAMPVADIAEIGEGTTRLVPSGQARLSLSERQVLEQNRRRQAQNSAPPDFPSFARQGFDIKILADGYSTSNGLIFKDFRVGEGDYPVDGQQVLFNYNAYNENGGKIDSSYNKKQPAQTRLGTKGLIPGFEQGIKEMKIGGRRRLVVPPELGPPVGPSTFFSAKQCEVFDVELLDIKNCRRRQVAMFSDVVCE</sequence>
<dbReference type="SUPFAM" id="SSF54534">
    <property type="entry name" value="FKBP-like"/>
    <property type="match status" value="1"/>
</dbReference>
<comment type="caution">
    <text evidence="4">The sequence shown here is derived from an EMBL/GenBank/DDBJ whole genome shotgun (WGS) entry which is preliminary data.</text>
</comment>
<reference evidence="4 5" key="1">
    <citation type="journal article" date="2024" name="Nat. Commun.">
        <title>Phylogenomics reveals the evolutionary origins of lichenization in chlorophyte algae.</title>
        <authorList>
            <person name="Puginier C."/>
            <person name="Libourel C."/>
            <person name="Otte J."/>
            <person name="Skaloud P."/>
            <person name="Haon M."/>
            <person name="Grisel S."/>
            <person name="Petersen M."/>
            <person name="Berrin J.G."/>
            <person name="Delaux P.M."/>
            <person name="Dal Grande F."/>
            <person name="Keller J."/>
        </authorList>
    </citation>
    <scope>NUCLEOTIDE SEQUENCE [LARGE SCALE GENOMIC DNA]</scope>
    <source>
        <strain evidence="4 5">SAG 2145</strain>
    </source>
</reference>
<keyword evidence="1" id="KW-0413">Isomerase</keyword>
<gene>
    <name evidence="4" type="ORF">WJX74_010867</name>
</gene>
<dbReference type="Pfam" id="PF00254">
    <property type="entry name" value="FKBP_C"/>
    <property type="match status" value="1"/>
</dbReference>
<feature type="compositionally biased region" description="Basic and acidic residues" evidence="2">
    <location>
        <begin position="32"/>
        <end position="42"/>
    </location>
</feature>
<feature type="domain" description="PPIase FKBP-type" evidence="3">
    <location>
        <begin position="224"/>
        <end position="311"/>
    </location>
</feature>
<keyword evidence="5" id="KW-1185">Reference proteome</keyword>
<evidence type="ECO:0000313" key="5">
    <source>
        <dbReference type="Proteomes" id="UP001438707"/>
    </source>
</evidence>
<evidence type="ECO:0000256" key="2">
    <source>
        <dbReference type="SAM" id="MobiDB-lite"/>
    </source>
</evidence>
<dbReference type="EMBL" id="JALJOS010000047">
    <property type="protein sequence ID" value="KAK9819473.1"/>
    <property type="molecule type" value="Genomic_DNA"/>
</dbReference>
<evidence type="ECO:0000259" key="3">
    <source>
        <dbReference type="PROSITE" id="PS50059"/>
    </source>
</evidence>
<feature type="compositionally biased region" description="Polar residues" evidence="2">
    <location>
        <begin position="43"/>
        <end position="57"/>
    </location>
</feature>
<accession>A0AAW1QDI7</accession>
<dbReference type="PANTHER" id="PTHR47414">
    <property type="entry name" value="PEPTIDYL-PROLYL CIS-TRANS ISOMERASE FKBP20-2, CHLOROPLASTIC"/>
    <property type="match status" value="1"/>
</dbReference>
<dbReference type="Proteomes" id="UP001438707">
    <property type="component" value="Unassembled WGS sequence"/>
</dbReference>
<protein>
    <recommendedName>
        <fullName evidence="1">peptidylprolyl isomerase</fullName>
        <ecNumber evidence="1">5.2.1.8</ecNumber>
    </recommendedName>
</protein>
<name>A0AAW1QDI7_9CHLO</name>
<dbReference type="InterPro" id="IPR001179">
    <property type="entry name" value="PPIase_FKBP_dom"/>
</dbReference>
<dbReference type="InterPro" id="IPR046357">
    <property type="entry name" value="PPIase_dom_sf"/>
</dbReference>
<dbReference type="InterPro" id="IPR044239">
    <property type="entry name" value="FKBP20-2-like"/>
</dbReference>